<protein>
    <submittedName>
        <fullName evidence="2">Uncharacterized protein</fullName>
    </submittedName>
</protein>
<dbReference type="RefSeq" id="WP_009581173.1">
    <property type="nucleotide sequence ID" value="NZ_AMZN01000054.1"/>
</dbReference>
<keyword evidence="1" id="KW-1133">Transmembrane helix</keyword>
<evidence type="ECO:0000313" key="2">
    <source>
        <dbReference type="EMBL" id="ELR70413.1"/>
    </source>
</evidence>
<evidence type="ECO:0000256" key="1">
    <source>
        <dbReference type="SAM" id="Phobius"/>
    </source>
</evidence>
<dbReference type="Proteomes" id="UP000011135">
    <property type="component" value="Unassembled WGS sequence"/>
</dbReference>
<evidence type="ECO:0000313" key="3">
    <source>
        <dbReference type="Proteomes" id="UP000011135"/>
    </source>
</evidence>
<feature type="transmembrane region" description="Helical" evidence="1">
    <location>
        <begin position="127"/>
        <end position="153"/>
    </location>
</feature>
<gene>
    <name evidence="2" type="ORF">C900_03767</name>
</gene>
<proteinExistence type="predicted"/>
<name>L8JQD1_9BACT</name>
<dbReference type="PANTHER" id="PTHR39165">
    <property type="entry name" value="IG HYPOTHETICAL 17883"/>
    <property type="match status" value="1"/>
</dbReference>
<dbReference type="Pfam" id="PF04306">
    <property type="entry name" value="DUF456"/>
    <property type="match status" value="1"/>
</dbReference>
<sequence length="157" mass="16513">MDIFFAVLGGLFMLAGIAGSVLPVLPGPPLSLVGLLLLQLQENPPFTTNFLLIWTAITIGVVLIDYFIPAYGTKKFGGTKWGVWGTFVGLIVGLFFSPIGIIIGPLLGALIGELIAGKSSGQAFKAAIGSFVGFILGTVLKLGVCLVMTYYYIDALL</sequence>
<keyword evidence="1" id="KW-0812">Transmembrane</keyword>
<keyword evidence="3" id="KW-1185">Reference proteome</keyword>
<dbReference type="PANTHER" id="PTHR39165:SF1">
    <property type="entry name" value="DUF456 DOMAIN-CONTAINING PROTEIN"/>
    <property type="match status" value="1"/>
</dbReference>
<feature type="transmembrane region" description="Helical" evidence="1">
    <location>
        <begin position="81"/>
        <end position="107"/>
    </location>
</feature>
<dbReference type="EMBL" id="AMZN01000054">
    <property type="protein sequence ID" value="ELR70413.1"/>
    <property type="molecule type" value="Genomic_DNA"/>
</dbReference>
<dbReference type="eggNOG" id="COG2839">
    <property type="taxonomic scope" value="Bacteria"/>
</dbReference>
<organism evidence="2 3">
    <name type="scientific">Fulvivirga imtechensis AK7</name>
    <dbReference type="NCBI Taxonomy" id="1237149"/>
    <lineage>
        <taxon>Bacteria</taxon>
        <taxon>Pseudomonadati</taxon>
        <taxon>Bacteroidota</taxon>
        <taxon>Cytophagia</taxon>
        <taxon>Cytophagales</taxon>
        <taxon>Fulvivirgaceae</taxon>
        <taxon>Fulvivirga</taxon>
    </lineage>
</organism>
<comment type="caution">
    <text evidence="2">The sequence shown here is derived from an EMBL/GenBank/DDBJ whole genome shotgun (WGS) entry which is preliminary data.</text>
</comment>
<dbReference type="InterPro" id="IPR007403">
    <property type="entry name" value="DUF456"/>
</dbReference>
<accession>L8JQD1</accession>
<keyword evidence="1" id="KW-0472">Membrane</keyword>
<dbReference type="AlphaFoldDB" id="L8JQD1"/>
<reference evidence="2 3" key="1">
    <citation type="submission" date="2012-12" db="EMBL/GenBank/DDBJ databases">
        <title>Genome assembly of Fulvivirga imtechensis AK7.</title>
        <authorList>
            <person name="Nupur N."/>
            <person name="Khatri I."/>
            <person name="Kumar R."/>
            <person name="Subramanian S."/>
            <person name="Pinnaka A."/>
        </authorList>
    </citation>
    <scope>NUCLEOTIDE SEQUENCE [LARGE SCALE GENOMIC DNA]</scope>
    <source>
        <strain evidence="2 3">AK7</strain>
    </source>
</reference>
<dbReference type="OrthoDB" id="9808460at2"/>
<feature type="transmembrane region" description="Helical" evidence="1">
    <location>
        <begin position="50"/>
        <end position="69"/>
    </location>
</feature>